<keyword evidence="3" id="KW-1185">Reference proteome</keyword>
<feature type="compositionally biased region" description="Polar residues" evidence="1">
    <location>
        <begin position="32"/>
        <end position="42"/>
    </location>
</feature>
<dbReference type="AlphaFoldDB" id="A0A6J8EDU1"/>
<dbReference type="Proteomes" id="UP000507470">
    <property type="component" value="Unassembled WGS sequence"/>
</dbReference>
<feature type="region of interest" description="Disordered" evidence="1">
    <location>
        <begin position="1"/>
        <end position="45"/>
    </location>
</feature>
<organism evidence="2 3">
    <name type="scientific">Mytilus coruscus</name>
    <name type="common">Sea mussel</name>
    <dbReference type="NCBI Taxonomy" id="42192"/>
    <lineage>
        <taxon>Eukaryota</taxon>
        <taxon>Metazoa</taxon>
        <taxon>Spiralia</taxon>
        <taxon>Lophotrochozoa</taxon>
        <taxon>Mollusca</taxon>
        <taxon>Bivalvia</taxon>
        <taxon>Autobranchia</taxon>
        <taxon>Pteriomorphia</taxon>
        <taxon>Mytilida</taxon>
        <taxon>Mytiloidea</taxon>
        <taxon>Mytilidae</taxon>
        <taxon>Mytilinae</taxon>
        <taxon>Mytilus</taxon>
    </lineage>
</organism>
<evidence type="ECO:0008006" key="4">
    <source>
        <dbReference type="Google" id="ProtNLM"/>
    </source>
</evidence>
<evidence type="ECO:0000313" key="3">
    <source>
        <dbReference type="Proteomes" id="UP000507470"/>
    </source>
</evidence>
<reference evidence="2 3" key="1">
    <citation type="submission" date="2020-06" db="EMBL/GenBank/DDBJ databases">
        <authorList>
            <person name="Li R."/>
            <person name="Bekaert M."/>
        </authorList>
    </citation>
    <scope>NUCLEOTIDE SEQUENCE [LARGE SCALE GENOMIC DNA]</scope>
    <source>
        <strain evidence="3">wild</strain>
    </source>
</reference>
<dbReference type="OrthoDB" id="10277863at2759"/>
<dbReference type="EMBL" id="CACVKT020008819">
    <property type="protein sequence ID" value="CAC5417785.1"/>
    <property type="molecule type" value="Genomic_DNA"/>
</dbReference>
<proteinExistence type="predicted"/>
<evidence type="ECO:0000256" key="1">
    <source>
        <dbReference type="SAM" id="MobiDB-lite"/>
    </source>
</evidence>
<name>A0A6J8EDU1_MYTCO</name>
<feature type="compositionally biased region" description="Polar residues" evidence="1">
    <location>
        <begin position="1"/>
        <end position="16"/>
    </location>
</feature>
<evidence type="ECO:0000313" key="2">
    <source>
        <dbReference type="EMBL" id="CAC5417785.1"/>
    </source>
</evidence>
<sequence>MAQPSNTKVKSQGQTKVKTKVLASTKIPVSHSVKQPDSNQTQKKPLKWLSKKKIENLRDFSTQTDLSIPIDCDVLIVEDQIPEPVRSSPTPNHEASLQKKTLLPVPNTSTNDSTQPLVNISSPDQLDLPSDIGLNISAFESFVANIDIRKGILQNRDILERIEKLLLKKNCIPDPQTSAPIKNPPTEKMPQQCSTLECFPILIDTIQQESNSPRITSLPSSPIYLATPLPDLPKSKSKVLVNQHLLVTLLKPAALTCQLHNLQVTPEVNNSTAISEAVLQDAKKKAGECRRRFATTIFRSVFNVNDTFDKNVNGKVFRSKTQKEQINHTKMAILKLITFQHYPCPSSETENIWNTVTRALDKAN</sequence>
<gene>
    <name evidence="2" type="ORF">MCOR_50268</name>
</gene>
<accession>A0A6J8EDU1</accession>
<protein>
    <recommendedName>
        <fullName evidence="4">BEN domain-containing protein</fullName>
    </recommendedName>
</protein>